<dbReference type="KEGG" id="bpro:PMF13cell1_00269"/>
<dbReference type="EMBL" id="CP035945">
    <property type="protein sequence ID" value="QBE94776.1"/>
    <property type="molecule type" value="Genomic_DNA"/>
</dbReference>
<dbReference type="PROSITE" id="PS00583">
    <property type="entry name" value="PFKB_KINASES_1"/>
    <property type="match status" value="1"/>
</dbReference>
<evidence type="ECO:0000313" key="6">
    <source>
        <dbReference type="Proteomes" id="UP000289794"/>
    </source>
</evidence>
<dbReference type="EC" id="2.7.1.-" evidence="5"/>
<dbReference type="Gene3D" id="3.40.1190.20">
    <property type="match status" value="1"/>
</dbReference>
<sequence>MRLAAIGDNCVDFYERQGWAYPGGNAVNVAVYGRQLGMDTAYLGWIGTDNFGDMMQEKLKEQDVETVRMQRKEGKTAVTYIELLDGDRKFGEDFLNVLEGFQLSDEDLQYLAGFDCVHMAVWGQCDTCLGRLPHKVKISYDFSNKYGEPKIEKLAPYIDYAFFSCEEDNTSTRDLLKRVKELGAGCVTATLGENGSVAYDGKEFVTSGIAGTKVVDTLGAGDSYIAGFLSRALKGEPLKNCMEAGAKKAALTIGHFGAW</sequence>
<dbReference type="PANTHER" id="PTHR43320">
    <property type="entry name" value="SUGAR KINASE"/>
    <property type="match status" value="1"/>
</dbReference>
<organism evidence="5 6">
    <name type="scientific">Blautia producta</name>
    <dbReference type="NCBI Taxonomy" id="33035"/>
    <lineage>
        <taxon>Bacteria</taxon>
        <taxon>Bacillati</taxon>
        <taxon>Bacillota</taxon>
        <taxon>Clostridia</taxon>
        <taxon>Lachnospirales</taxon>
        <taxon>Lachnospiraceae</taxon>
        <taxon>Blautia</taxon>
    </lineage>
</organism>
<dbReference type="PROSITE" id="PS00584">
    <property type="entry name" value="PFKB_KINASES_2"/>
    <property type="match status" value="1"/>
</dbReference>
<dbReference type="InterPro" id="IPR052700">
    <property type="entry name" value="Carb_kinase_PfkB-like"/>
</dbReference>
<comment type="similarity">
    <text evidence="1">Belongs to the carbohydrate kinase PfkB family.</text>
</comment>
<evidence type="ECO:0000256" key="2">
    <source>
        <dbReference type="ARBA" id="ARBA00022679"/>
    </source>
</evidence>
<proteinExistence type="inferred from homology"/>
<evidence type="ECO:0000313" key="5">
    <source>
        <dbReference type="EMBL" id="QBE94776.1"/>
    </source>
</evidence>
<evidence type="ECO:0000259" key="4">
    <source>
        <dbReference type="Pfam" id="PF00294"/>
    </source>
</evidence>
<dbReference type="Pfam" id="PF00294">
    <property type="entry name" value="PfkB"/>
    <property type="match status" value="1"/>
</dbReference>
<dbReference type="NCBIfam" id="NF007321">
    <property type="entry name" value="PRK09813.1"/>
    <property type="match status" value="1"/>
</dbReference>
<gene>
    <name evidence="5" type="primary">frlD</name>
    <name evidence="5" type="ORF">PMF13cell1_00269</name>
</gene>
<evidence type="ECO:0000256" key="3">
    <source>
        <dbReference type="ARBA" id="ARBA00022777"/>
    </source>
</evidence>
<name>A0A4P6LS68_9FIRM</name>
<dbReference type="InterPro" id="IPR002173">
    <property type="entry name" value="Carboh/pur_kinase_PfkB_CS"/>
</dbReference>
<feature type="domain" description="Carbohydrate kinase PfkB" evidence="4">
    <location>
        <begin position="14"/>
        <end position="258"/>
    </location>
</feature>
<keyword evidence="3 5" id="KW-0418">Kinase</keyword>
<evidence type="ECO:0000256" key="1">
    <source>
        <dbReference type="ARBA" id="ARBA00010688"/>
    </source>
</evidence>
<dbReference type="SUPFAM" id="SSF53613">
    <property type="entry name" value="Ribokinase-like"/>
    <property type="match status" value="1"/>
</dbReference>
<dbReference type="AlphaFoldDB" id="A0A4P6LS68"/>
<reference evidence="5 6" key="1">
    <citation type="submission" date="2019-01" db="EMBL/GenBank/DDBJ databases">
        <title>PMF-metabolizing Aryl O-demethylase.</title>
        <authorList>
            <person name="Kim M."/>
        </authorList>
    </citation>
    <scope>NUCLEOTIDE SEQUENCE [LARGE SCALE GENOMIC DNA]</scope>
    <source>
        <strain evidence="5 6">PMF1</strain>
    </source>
</reference>
<dbReference type="GO" id="GO:0016301">
    <property type="term" value="F:kinase activity"/>
    <property type="evidence" value="ECO:0007669"/>
    <property type="project" value="UniProtKB-KW"/>
</dbReference>
<protein>
    <submittedName>
        <fullName evidence="5">Fructoselysine kinase</fullName>
        <ecNumber evidence="5">2.7.1.-</ecNumber>
    </submittedName>
</protein>
<dbReference type="InterPro" id="IPR011611">
    <property type="entry name" value="PfkB_dom"/>
</dbReference>
<dbReference type="PANTHER" id="PTHR43320:SF3">
    <property type="entry name" value="CARBOHYDRATE KINASE PFKB DOMAIN-CONTAINING PROTEIN"/>
    <property type="match status" value="1"/>
</dbReference>
<accession>A0A4P6LS68</accession>
<dbReference type="InterPro" id="IPR029056">
    <property type="entry name" value="Ribokinase-like"/>
</dbReference>
<keyword evidence="2 5" id="KW-0808">Transferase</keyword>
<dbReference type="Proteomes" id="UP000289794">
    <property type="component" value="Chromosome"/>
</dbReference>
<dbReference type="RefSeq" id="WP_130179557.1">
    <property type="nucleotide sequence ID" value="NZ_CP035945.1"/>
</dbReference>